<protein>
    <submittedName>
        <fullName evidence="2">Uncharacterized protein</fullName>
    </submittedName>
</protein>
<gene>
    <name evidence="2" type="ORF">BGZ97_008859</name>
</gene>
<evidence type="ECO:0000256" key="1">
    <source>
        <dbReference type="SAM" id="MobiDB-lite"/>
    </source>
</evidence>
<feature type="region of interest" description="Disordered" evidence="1">
    <location>
        <begin position="1"/>
        <end position="52"/>
    </location>
</feature>
<sequence>MNADGPLPREAAPDTGPTASSNSPETSSSSKANQYEDLYRLEPRAMKPRGGKAARAQIILIVQTTHFGDGL</sequence>
<keyword evidence="3" id="KW-1185">Reference proteome</keyword>
<evidence type="ECO:0000313" key="2">
    <source>
        <dbReference type="EMBL" id="KAG0282765.1"/>
    </source>
</evidence>
<evidence type="ECO:0000313" key="3">
    <source>
        <dbReference type="Proteomes" id="UP000823405"/>
    </source>
</evidence>
<dbReference type="AlphaFoldDB" id="A0A9P6QP22"/>
<organism evidence="2 3">
    <name type="scientific">Linnemannia gamsii</name>
    <dbReference type="NCBI Taxonomy" id="64522"/>
    <lineage>
        <taxon>Eukaryota</taxon>
        <taxon>Fungi</taxon>
        <taxon>Fungi incertae sedis</taxon>
        <taxon>Mucoromycota</taxon>
        <taxon>Mortierellomycotina</taxon>
        <taxon>Mortierellomycetes</taxon>
        <taxon>Mortierellales</taxon>
        <taxon>Mortierellaceae</taxon>
        <taxon>Linnemannia</taxon>
    </lineage>
</organism>
<feature type="non-terminal residue" evidence="2">
    <location>
        <position position="71"/>
    </location>
</feature>
<comment type="caution">
    <text evidence="2">The sequence shown here is derived from an EMBL/GenBank/DDBJ whole genome shotgun (WGS) entry which is preliminary data.</text>
</comment>
<dbReference type="Proteomes" id="UP000823405">
    <property type="component" value="Unassembled WGS sequence"/>
</dbReference>
<reference evidence="2" key="1">
    <citation type="journal article" date="2020" name="Fungal Divers.">
        <title>Resolving the Mortierellaceae phylogeny through synthesis of multi-gene phylogenetics and phylogenomics.</title>
        <authorList>
            <person name="Vandepol N."/>
            <person name="Liber J."/>
            <person name="Desiro A."/>
            <person name="Na H."/>
            <person name="Kennedy M."/>
            <person name="Barry K."/>
            <person name="Grigoriev I.V."/>
            <person name="Miller A.N."/>
            <person name="O'Donnell K."/>
            <person name="Stajich J.E."/>
            <person name="Bonito G."/>
        </authorList>
    </citation>
    <scope>NUCLEOTIDE SEQUENCE</scope>
    <source>
        <strain evidence="2">NVP60</strain>
    </source>
</reference>
<name>A0A9P6QP22_9FUNG</name>
<feature type="compositionally biased region" description="Low complexity" evidence="1">
    <location>
        <begin position="17"/>
        <end position="33"/>
    </location>
</feature>
<proteinExistence type="predicted"/>
<dbReference type="EMBL" id="JAAAIN010004113">
    <property type="protein sequence ID" value="KAG0282765.1"/>
    <property type="molecule type" value="Genomic_DNA"/>
</dbReference>
<accession>A0A9P6QP22</accession>